<dbReference type="SMART" id="SM00257">
    <property type="entry name" value="LysM"/>
    <property type="match status" value="1"/>
</dbReference>
<feature type="signal peptide" evidence="1">
    <location>
        <begin position="1"/>
        <end position="23"/>
    </location>
</feature>
<dbReference type="KEGG" id="ocn:CUC15_01380"/>
<feature type="chain" id="PRO_5016566176" description="LysM domain-containing protein" evidence="1">
    <location>
        <begin position="24"/>
        <end position="174"/>
    </location>
</feature>
<dbReference type="SUPFAM" id="SSF54106">
    <property type="entry name" value="LysM domain"/>
    <property type="match status" value="1"/>
</dbReference>
<evidence type="ECO:0000313" key="4">
    <source>
        <dbReference type="Proteomes" id="UP000253908"/>
    </source>
</evidence>
<dbReference type="Pfam" id="PF01476">
    <property type="entry name" value="LysM"/>
    <property type="match status" value="1"/>
</dbReference>
<dbReference type="InterPro" id="IPR036779">
    <property type="entry name" value="LysM_dom_sf"/>
</dbReference>
<gene>
    <name evidence="3" type="ORF">CUC15_01380</name>
</gene>
<reference evidence="4" key="1">
    <citation type="submission" date="2017-11" db="EMBL/GenBank/DDBJ databases">
        <authorList>
            <person name="Zhu W."/>
        </authorList>
    </citation>
    <scope>NUCLEOTIDE SEQUENCE [LARGE SCALE GENOMIC DNA]</scope>
    <source>
        <strain evidence="4">160</strain>
    </source>
</reference>
<feature type="domain" description="LysM" evidence="2">
    <location>
        <begin position="25"/>
        <end position="70"/>
    </location>
</feature>
<dbReference type="OrthoDB" id="9798935at2"/>
<name>A0A345PM34_9BACI</name>
<protein>
    <recommendedName>
        <fullName evidence="2">LysM domain-containing protein</fullName>
    </recommendedName>
</protein>
<dbReference type="PROSITE" id="PS51782">
    <property type="entry name" value="LYSM"/>
    <property type="match status" value="1"/>
</dbReference>
<sequence length="174" mass="18983">MKYLRLTILCIIGIICFSGTAHAEKNYTVQLGDSLFSIARDYQIDVNTLIASNSSIINPDYVAAGQTIKIPDANGVPYTITAYTAGYESTGKLPGDPAYGITASGKVVQEGRTIACPQDLSFGTKIHIPKWNETYVCEDRGSAITNGHLDIYKEDLNDALQFGVQQVHVKVWGY</sequence>
<dbReference type="CDD" id="cd00118">
    <property type="entry name" value="LysM"/>
    <property type="match status" value="1"/>
</dbReference>
<organism evidence="3 4">
    <name type="scientific">Oceanobacillus zhaokaii</name>
    <dbReference type="NCBI Taxonomy" id="2052660"/>
    <lineage>
        <taxon>Bacteria</taxon>
        <taxon>Bacillati</taxon>
        <taxon>Bacillota</taxon>
        <taxon>Bacilli</taxon>
        <taxon>Bacillales</taxon>
        <taxon>Bacillaceae</taxon>
        <taxon>Oceanobacillus</taxon>
    </lineage>
</organism>
<dbReference type="InterPro" id="IPR018392">
    <property type="entry name" value="LysM"/>
</dbReference>
<evidence type="ECO:0000313" key="3">
    <source>
        <dbReference type="EMBL" id="AXI11064.1"/>
    </source>
</evidence>
<dbReference type="Proteomes" id="UP000253908">
    <property type="component" value="Chromosome"/>
</dbReference>
<dbReference type="EMBL" id="CP024848">
    <property type="protein sequence ID" value="AXI11064.1"/>
    <property type="molecule type" value="Genomic_DNA"/>
</dbReference>
<dbReference type="Gene3D" id="3.10.350.10">
    <property type="entry name" value="LysM domain"/>
    <property type="match status" value="1"/>
</dbReference>
<proteinExistence type="predicted"/>
<dbReference type="CDD" id="cd22784">
    <property type="entry name" value="DPBB_MltA_YuiC-like"/>
    <property type="match status" value="1"/>
</dbReference>
<keyword evidence="1" id="KW-0732">Signal</keyword>
<accession>A0A345PM34</accession>
<evidence type="ECO:0000256" key="1">
    <source>
        <dbReference type="SAM" id="SignalP"/>
    </source>
</evidence>
<evidence type="ECO:0000259" key="2">
    <source>
        <dbReference type="PROSITE" id="PS51782"/>
    </source>
</evidence>
<dbReference type="AlphaFoldDB" id="A0A345PM34"/>
<keyword evidence="4" id="KW-1185">Reference proteome</keyword>